<dbReference type="EMBL" id="BMZI01000005">
    <property type="protein sequence ID" value="GHB23493.1"/>
    <property type="molecule type" value="Genomic_DNA"/>
</dbReference>
<accession>A0ABQ3E284</accession>
<keyword evidence="1" id="KW-0472">Membrane</keyword>
<feature type="transmembrane region" description="Helical" evidence="1">
    <location>
        <begin position="84"/>
        <end position="117"/>
    </location>
</feature>
<protein>
    <submittedName>
        <fullName evidence="2">Uncharacterized protein</fullName>
    </submittedName>
</protein>
<evidence type="ECO:0000256" key="1">
    <source>
        <dbReference type="SAM" id="Phobius"/>
    </source>
</evidence>
<organism evidence="2 3">
    <name type="scientific">Salinicola rhizosphaerae</name>
    <dbReference type="NCBI Taxonomy" id="1443141"/>
    <lineage>
        <taxon>Bacteria</taxon>
        <taxon>Pseudomonadati</taxon>
        <taxon>Pseudomonadota</taxon>
        <taxon>Gammaproteobacteria</taxon>
        <taxon>Oceanospirillales</taxon>
        <taxon>Halomonadaceae</taxon>
        <taxon>Salinicola</taxon>
    </lineage>
</organism>
<evidence type="ECO:0000313" key="2">
    <source>
        <dbReference type="EMBL" id="GHB23493.1"/>
    </source>
</evidence>
<evidence type="ECO:0000313" key="3">
    <source>
        <dbReference type="Proteomes" id="UP000646745"/>
    </source>
</evidence>
<name>A0ABQ3E284_9GAMM</name>
<comment type="caution">
    <text evidence="2">The sequence shown here is derived from an EMBL/GenBank/DDBJ whole genome shotgun (WGS) entry which is preliminary data.</text>
</comment>
<gene>
    <name evidence="2" type="ORF">GCM10009038_22920</name>
</gene>
<sequence>MDGHLIRFDDDAQAGEVETPQGQRYPFELAQWRGRGLPRENLPVRFEVREGRAVQVFNRPEAQRRASLARDASGKTLRKQLSHWSLAAFVLSVVGFSAGRYAFVVEIVALILAWTGLRHVHRAPERFSGYWVSGLAIVIAVGVTLWTGW</sequence>
<reference evidence="3" key="1">
    <citation type="journal article" date="2019" name="Int. J. Syst. Evol. Microbiol.">
        <title>The Global Catalogue of Microorganisms (GCM) 10K type strain sequencing project: providing services to taxonomists for standard genome sequencing and annotation.</title>
        <authorList>
            <consortium name="The Broad Institute Genomics Platform"/>
            <consortium name="The Broad Institute Genome Sequencing Center for Infectious Disease"/>
            <person name="Wu L."/>
            <person name="Ma J."/>
        </authorList>
    </citation>
    <scope>NUCLEOTIDE SEQUENCE [LARGE SCALE GENOMIC DNA]</scope>
    <source>
        <strain evidence="3">KCTC 32998</strain>
    </source>
</reference>
<keyword evidence="3" id="KW-1185">Reference proteome</keyword>
<proteinExistence type="predicted"/>
<keyword evidence="1" id="KW-1133">Transmembrane helix</keyword>
<dbReference type="Proteomes" id="UP000646745">
    <property type="component" value="Unassembled WGS sequence"/>
</dbReference>
<feature type="transmembrane region" description="Helical" evidence="1">
    <location>
        <begin position="129"/>
        <end position="148"/>
    </location>
</feature>
<keyword evidence="1" id="KW-0812">Transmembrane</keyword>
<dbReference type="RefSeq" id="WP_189444852.1">
    <property type="nucleotide sequence ID" value="NZ_BMZI01000005.1"/>
</dbReference>